<reference evidence="1 2" key="1">
    <citation type="journal article" date="2018" name="Science">
        <title>The opium poppy genome and morphinan production.</title>
        <authorList>
            <person name="Guo L."/>
            <person name="Winzer T."/>
            <person name="Yang X."/>
            <person name="Li Y."/>
            <person name="Ning Z."/>
            <person name="He Z."/>
            <person name="Teodor R."/>
            <person name="Lu Y."/>
            <person name="Bowser T.A."/>
            <person name="Graham I.A."/>
            <person name="Ye K."/>
        </authorList>
    </citation>
    <scope>NUCLEOTIDE SEQUENCE [LARGE SCALE GENOMIC DNA]</scope>
    <source>
        <strain evidence="2">cv. HN1</strain>
        <tissue evidence="1">Leaves</tissue>
    </source>
</reference>
<dbReference type="Proteomes" id="UP000316621">
    <property type="component" value="Chromosome 4"/>
</dbReference>
<evidence type="ECO:0000313" key="2">
    <source>
        <dbReference type="Proteomes" id="UP000316621"/>
    </source>
</evidence>
<accession>A0A4Y7JEQ8</accession>
<dbReference type="EMBL" id="CM010718">
    <property type="protein sequence ID" value="RZC59624.1"/>
    <property type="molecule type" value="Genomic_DNA"/>
</dbReference>
<protein>
    <submittedName>
        <fullName evidence="1">Uncharacterized protein</fullName>
    </submittedName>
</protein>
<organism evidence="1 2">
    <name type="scientific">Papaver somniferum</name>
    <name type="common">Opium poppy</name>
    <dbReference type="NCBI Taxonomy" id="3469"/>
    <lineage>
        <taxon>Eukaryota</taxon>
        <taxon>Viridiplantae</taxon>
        <taxon>Streptophyta</taxon>
        <taxon>Embryophyta</taxon>
        <taxon>Tracheophyta</taxon>
        <taxon>Spermatophyta</taxon>
        <taxon>Magnoliopsida</taxon>
        <taxon>Ranunculales</taxon>
        <taxon>Papaveraceae</taxon>
        <taxon>Papaveroideae</taxon>
        <taxon>Papaver</taxon>
    </lineage>
</organism>
<keyword evidence="2" id="KW-1185">Reference proteome</keyword>
<dbReference type="Gramene" id="RZC59624">
    <property type="protein sequence ID" value="RZC59624"/>
    <property type="gene ID" value="C5167_006929"/>
</dbReference>
<gene>
    <name evidence="1" type="ORF">C5167_006929</name>
</gene>
<sequence length="346" mass="39658">MEPSVCQDISGLLQVRQLDIKEEKYLGLPFFVEIFFERTPNFPLQLNIWSGGGFDSSQQHQQQQQLFRQLNLDRLVRLAQPQGQQPDFSDLVVFSAWYPPQDIEVVAKGGSQCLHRSTLSPHYLLLVMRMRVVVIFRKRSHRWNWRVEKILLQQQRKLEENVEKTSVGKKLSRMIWGIFKDFKTTRSKPQTMTAVVKEFKKGKRRVLEASLCVTKYYEDRPHAEPVAWMPPLDIEGHYQVTTDGQYTELIGGEVLKAGFGVNIRTKAKIVATTYGSSKKEPDSEVHEYLAAKTGIGFAAELRDVLNIKHLEVASDCEAMVERMKRMMLPGSAAEKICLSNLSQQDG</sequence>
<name>A0A4Y7JEQ8_PAPSO</name>
<proteinExistence type="predicted"/>
<dbReference type="AlphaFoldDB" id="A0A4Y7JEQ8"/>
<evidence type="ECO:0000313" key="1">
    <source>
        <dbReference type="EMBL" id="RZC59624.1"/>
    </source>
</evidence>